<keyword evidence="4" id="KW-1185">Reference proteome</keyword>
<reference evidence="4" key="2">
    <citation type="journal article" date="2013" name="PLoS Genet.">
        <title>Comparative genome structure, secondary metabolite, and effector coding capacity across Cochliobolus pathogens.</title>
        <authorList>
            <person name="Condon B.J."/>
            <person name="Leng Y."/>
            <person name="Wu D."/>
            <person name="Bushley K.E."/>
            <person name="Ohm R.A."/>
            <person name="Otillar R."/>
            <person name="Martin J."/>
            <person name="Schackwitz W."/>
            <person name="Grimwood J."/>
            <person name="MohdZainudin N."/>
            <person name="Xue C."/>
            <person name="Wang R."/>
            <person name="Manning V.A."/>
            <person name="Dhillon B."/>
            <person name="Tu Z.J."/>
            <person name="Steffenson B.J."/>
            <person name="Salamov A."/>
            <person name="Sun H."/>
            <person name="Lowry S."/>
            <person name="LaButti K."/>
            <person name="Han J."/>
            <person name="Copeland A."/>
            <person name="Lindquist E."/>
            <person name="Barry K."/>
            <person name="Schmutz J."/>
            <person name="Baker S.E."/>
            <person name="Ciuffetti L.M."/>
            <person name="Grigoriev I.V."/>
            <person name="Zhong S."/>
            <person name="Turgeon B.G."/>
        </authorList>
    </citation>
    <scope>NUCLEOTIDE SEQUENCE [LARGE SCALE GENOMIC DNA]</scope>
    <source>
        <strain evidence="4">C5 / ATCC 48332 / race O</strain>
    </source>
</reference>
<keyword evidence="2" id="KW-0677">Repeat</keyword>
<keyword evidence="1" id="KW-0853">WD repeat</keyword>
<dbReference type="HOGENOM" id="CLU_029545_1_0_1"/>
<evidence type="ECO:0000256" key="2">
    <source>
        <dbReference type="ARBA" id="ARBA00022737"/>
    </source>
</evidence>
<dbReference type="PANTHER" id="PTHR44472:SF1">
    <property type="entry name" value="DDB1 AND CUL4 ASSOCIATED FACTOR 4"/>
    <property type="match status" value="1"/>
</dbReference>
<name>M2TZD5_COCH5</name>
<dbReference type="AlphaFoldDB" id="M2TZD5"/>
<sequence length="493" mass="55270">MNGQPIPGFYWDPEKKKYFKIQSQSAARGLDLRYSAENIRKEERKEKLQKAAAARSNKIRKERVVRRNPNSIIQTNIERELGSKRRSYYFNNLWTDVCAFGINTRPKQVISRRPCHASIRVFDRDPISRTIYAVQGSNSVNMQRIRTKDDPPAMETDSGDYYDPPLTNPYAFHPWDEVTRTTSTASSLTYLPATGALAVTTYGSDRPPEVWLSDPERDQPYVGQKFTPRDCTAIWTASARPTSFTVPPNIPTTIAASQTEHLAVAASSSLLLFTRSQCGTWDSTLALKPLSSDILALDWLSYTTLALGSRDGSIRLYDTRSGGSSHILSHPYPISKLKRADDASRLVCSGLEDSLCLYDLRSPRQLPKPNNHHYQNLPKRRKYTHGNRKAVSAPLLMFQHANREELDLDIAVHPRLGLLAAAQDLATGTAIRVSNLYTGKMVREIRCEGKSGKKGKGGWESIRSLKFVKGEGEEGGGVKLWSCWNGGIGEFSW</sequence>
<evidence type="ECO:0000313" key="3">
    <source>
        <dbReference type="EMBL" id="EMD87206.1"/>
    </source>
</evidence>
<evidence type="ECO:0000256" key="1">
    <source>
        <dbReference type="ARBA" id="ARBA00022574"/>
    </source>
</evidence>
<dbReference type="SUPFAM" id="SSF50978">
    <property type="entry name" value="WD40 repeat-like"/>
    <property type="match status" value="1"/>
</dbReference>
<evidence type="ECO:0000313" key="4">
    <source>
        <dbReference type="Proteomes" id="UP000016936"/>
    </source>
</evidence>
<evidence type="ECO:0008006" key="5">
    <source>
        <dbReference type="Google" id="ProtNLM"/>
    </source>
</evidence>
<dbReference type="Gene3D" id="2.130.10.10">
    <property type="entry name" value="YVTN repeat-like/Quinoprotein amine dehydrogenase"/>
    <property type="match status" value="1"/>
</dbReference>
<dbReference type="GO" id="GO:0080008">
    <property type="term" value="C:Cul4-RING E3 ubiquitin ligase complex"/>
    <property type="evidence" value="ECO:0007669"/>
    <property type="project" value="TreeGrafter"/>
</dbReference>
<protein>
    <recommendedName>
        <fullName evidence="5">WD40 repeat-like protein</fullName>
    </recommendedName>
</protein>
<dbReference type="InterPro" id="IPR015943">
    <property type="entry name" value="WD40/YVTN_repeat-like_dom_sf"/>
</dbReference>
<dbReference type="OrthoDB" id="128867at2759"/>
<dbReference type="EMBL" id="KB445582">
    <property type="protein sequence ID" value="EMD87206.1"/>
    <property type="molecule type" value="Genomic_DNA"/>
</dbReference>
<dbReference type="eggNOG" id="ENOG502SVIC">
    <property type="taxonomic scope" value="Eukaryota"/>
</dbReference>
<dbReference type="OMA" id="SCWNGGI"/>
<dbReference type="InterPro" id="IPR001680">
    <property type="entry name" value="WD40_rpt"/>
</dbReference>
<dbReference type="SMART" id="SM00320">
    <property type="entry name" value="WD40"/>
    <property type="match status" value="2"/>
</dbReference>
<proteinExistence type="predicted"/>
<dbReference type="InterPro" id="IPR052254">
    <property type="entry name" value="CUL4-DDB1_E3_ligase_receptor"/>
</dbReference>
<gene>
    <name evidence="3" type="ORF">COCHEDRAFT_1159523</name>
</gene>
<dbReference type="Proteomes" id="UP000016936">
    <property type="component" value="Unassembled WGS sequence"/>
</dbReference>
<accession>M2TZD5</accession>
<organism evidence="3 4">
    <name type="scientific">Cochliobolus heterostrophus (strain C5 / ATCC 48332 / race O)</name>
    <name type="common">Southern corn leaf blight fungus</name>
    <name type="synonym">Bipolaris maydis</name>
    <dbReference type="NCBI Taxonomy" id="701091"/>
    <lineage>
        <taxon>Eukaryota</taxon>
        <taxon>Fungi</taxon>
        <taxon>Dikarya</taxon>
        <taxon>Ascomycota</taxon>
        <taxon>Pezizomycotina</taxon>
        <taxon>Dothideomycetes</taxon>
        <taxon>Pleosporomycetidae</taxon>
        <taxon>Pleosporales</taxon>
        <taxon>Pleosporineae</taxon>
        <taxon>Pleosporaceae</taxon>
        <taxon>Bipolaris</taxon>
    </lineage>
</organism>
<dbReference type="PANTHER" id="PTHR44472">
    <property type="entry name" value="DDB1- AND CUL4-ASSOCIATED FACTOR 4-RELATED"/>
    <property type="match status" value="1"/>
</dbReference>
<reference evidence="3 4" key="1">
    <citation type="journal article" date="2012" name="PLoS Pathog.">
        <title>Diverse lifestyles and strategies of plant pathogenesis encoded in the genomes of eighteen Dothideomycetes fungi.</title>
        <authorList>
            <person name="Ohm R.A."/>
            <person name="Feau N."/>
            <person name="Henrissat B."/>
            <person name="Schoch C.L."/>
            <person name="Horwitz B.A."/>
            <person name="Barry K.W."/>
            <person name="Condon B.J."/>
            <person name="Copeland A.C."/>
            <person name="Dhillon B."/>
            <person name="Glaser F."/>
            <person name="Hesse C.N."/>
            <person name="Kosti I."/>
            <person name="LaButti K."/>
            <person name="Lindquist E.A."/>
            <person name="Lucas S."/>
            <person name="Salamov A.A."/>
            <person name="Bradshaw R.E."/>
            <person name="Ciuffetti L."/>
            <person name="Hamelin R.C."/>
            <person name="Kema G.H.J."/>
            <person name="Lawrence C."/>
            <person name="Scott J.A."/>
            <person name="Spatafora J.W."/>
            <person name="Turgeon B.G."/>
            <person name="de Wit P.J.G.M."/>
            <person name="Zhong S."/>
            <person name="Goodwin S.B."/>
            <person name="Grigoriev I.V."/>
        </authorList>
    </citation>
    <scope>NUCLEOTIDE SEQUENCE [LARGE SCALE GENOMIC DNA]</scope>
    <source>
        <strain evidence="4">C5 / ATCC 48332 / race O</strain>
    </source>
</reference>
<dbReference type="STRING" id="701091.M2TZD5"/>
<dbReference type="InterPro" id="IPR036322">
    <property type="entry name" value="WD40_repeat_dom_sf"/>
</dbReference>